<sequence length="206" mass="23105">MAWVPMESNPDVVNNLIYKTGVKQTWKFIDIFSLDEESLRFVEGPVIALIMLFPCGPEYENEVKANTALIKERGQHVSNNVFFMKQNILNSCGAIALIHCIANNLDKDVLNDGELKNFIEAAKRLDPAGKGDLFVKSKVMNEVYSDSVNEGQTRPPPADSPVNYHFVAIVHVDEHVYELDGRKEFPINHGPSDFEHFLSNAAAVCR</sequence>
<feature type="active site" description="Proton donor" evidence="10">
    <location>
        <position position="165"/>
    </location>
</feature>
<comment type="function">
    <text evidence="8">Ubiquitin-protein hydrolase is involved both in the processing of ubiquitin precursors and of ubiquitinated proteins. This enzyme is a thiol protease that recognizes and hydrolyzes a peptide bond at the C-terminal glycine of ubiquitin.</text>
</comment>
<dbReference type="PRINTS" id="PR00707">
    <property type="entry name" value="UBCTHYDRLASE"/>
</dbReference>
<evidence type="ECO:0000313" key="13">
    <source>
        <dbReference type="EMBL" id="JAS40072.1"/>
    </source>
</evidence>
<dbReference type="Gene3D" id="3.40.532.10">
    <property type="entry name" value="Peptidase C12, ubiquitin carboxyl-terminal hydrolase"/>
    <property type="match status" value="1"/>
</dbReference>
<gene>
    <name evidence="13" type="ORF">g.1946</name>
</gene>
<keyword evidence="5 10" id="KW-0833">Ubl conjugation pathway</keyword>
<dbReference type="PANTHER" id="PTHR10589:SF17">
    <property type="entry name" value="UBIQUITIN CARBOXYL-TERMINAL HYDROLASE"/>
    <property type="match status" value="1"/>
</dbReference>
<dbReference type="EMBL" id="GECZ01029697">
    <property type="protein sequence ID" value="JAS40072.1"/>
    <property type="molecule type" value="Transcribed_RNA"/>
</dbReference>
<dbReference type="PROSITE" id="PS52048">
    <property type="entry name" value="UCH_DOMAIN"/>
    <property type="match status" value="1"/>
</dbReference>
<comment type="similarity">
    <text evidence="2 10 11">Belongs to the peptidase C12 family.</text>
</comment>
<keyword evidence="4 10" id="KW-0645">Protease</keyword>
<feature type="active site" description="Nucleophile" evidence="10">
    <location>
        <position position="92"/>
    </location>
</feature>
<reference evidence="13" key="1">
    <citation type="submission" date="2015-11" db="EMBL/GenBank/DDBJ databases">
        <title>De novo transcriptome assembly of four potential Pierce s Disease insect vectors from Arizona vineyards.</title>
        <authorList>
            <person name="Tassone E.E."/>
        </authorList>
    </citation>
    <scope>NUCLEOTIDE SEQUENCE</scope>
</reference>
<dbReference type="GO" id="GO:0005737">
    <property type="term" value="C:cytoplasm"/>
    <property type="evidence" value="ECO:0007669"/>
    <property type="project" value="TreeGrafter"/>
</dbReference>
<evidence type="ECO:0000256" key="10">
    <source>
        <dbReference type="PROSITE-ProRule" id="PRU01393"/>
    </source>
</evidence>
<dbReference type="Pfam" id="PF01088">
    <property type="entry name" value="Peptidase_C12"/>
    <property type="match status" value="1"/>
</dbReference>
<keyword evidence="7 10" id="KW-0788">Thiol protease</keyword>
<feature type="non-terminal residue" evidence="13">
    <location>
        <position position="206"/>
    </location>
</feature>
<dbReference type="CDD" id="cd09616">
    <property type="entry name" value="Peptidase_C12_UCH_L1_L3"/>
    <property type="match status" value="1"/>
</dbReference>
<evidence type="ECO:0000256" key="5">
    <source>
        <dbReference type="ARBA" id="ARBA00022786"/>
    </source>
</evidence>
<dbReference type="EC" id="3.4.19.12" evidence="3 11"/>
<comment type="catalytic activity">
    <reaction evidence="1 10 11">
        <text>Thiol-dependent hydrolysis of ester, thioester, amide, peptide and isopeptide bonds formed by the C-terminal Gly of ubiquitin (a 76-residue protein attached to proteins as an intracellular targeting signal).</text>
        <dbReference type="EC" id="3.4.19.12"/>
    </reaction>
</comment>
<evidence type="ECO:0000256" key="2">
    <source>
        <dbReference type="ARBA" id="ARBA00009326"/>
    </source>
</evidence>
<feature type="domain" description="UCH catalytic" evidence="12">
    <location>
        <begin position="2"/>
        <end position="206"/>
    </location>
</feature>
<evidence type="ECO:0000256" key="11">
    <source>
        <dbReference type="RuleBase" id="RU361215"/>
    </source>
</evidence>
<evidence type="ECO:0000256" key="4">
    <source>
        <dbReference type="ARBA" id="ARBA00022670"/>
    </source>
</evidence>
<dbReference type="AlphaFoldDB" id="A0A1B6EQ60"/>
<dbReference type="FunFam" id="3.40.532.10:FF:000006">
    <property type="entry name" value="Ubiquitin carboxyl-terminal hydrolase"/>
    <property type="match status" value="1"/>
</dbReference>
<organism evidence="13">
    <name type="scientific">Cuerna arida</name>
    <dbReference type="NCBI Taxonomy" id="1464854"/>
    <lineage>
        <taxon>Eukaryota</taxon>
        <taxon>Metazoa</taxon>
        <taxon>Ecdysozoa</taxon>
        <taxon>Arthropoda</taxon>
        <taxon>Hexapoda</taxon>
        <taxon>Insecta</taxon>
        <taxon>Pterygota</taxon>
        <taxon>Neoptera</taxon>
        <taxon>Paraneoptera</taxon>
        <taxon>Hemiptera</taxon>
        <taxon>Auchenorrhyncha</taxon>
        <taxon>Membracoidea</taxon>
        <taxon>Cicadellidae</taxon>
        <taxon>Cicadellinae</taxon>
        <taxon>Proconiini</taxon>
        <taxon>Cuerna</taxon>
    </lineage>
</organism>
<name>A0A1B6EQ60_9HEMI</name>
<dbReference type="GO" id="GO:0006511">
    <property type="term" value="P:ubiquitin-dependent protein catabolic process"/>
    <property type="evidence" value="ECO:0007669"/>
    <property type="project" value="UniProtKB-UniRule"/>
</dbReference>
<keyword evidence="6 10" id="KW-0378">Hydrolase</keyword>
<evidence type="ECO:0000256" key="6">
    <source>
        <dbReference type="ARBA" id="ARBA00022801"/>
    </source>
</evidence>
<evidence type="ECO:0000256" key="3">
    <source>
        <dbReference type="ARBA" id="ARBA00012759"/>
    </source>
</evidence>
<dbReference type="GO" id="GO:0016579">
    <property type="term" value="P:protein deubiquitination"/>
    <property type="evidence" value="ECO:0007669"/>
    <property type="project" value="TreeGrafter"/>
</dbReference>
<accession>A0A1B6EQ60</accession>
<dbReference type="InterPro" id="IPR001578">
    <property type="entry name" value="Peptidase_C12_UCH"/>
</dbReference>
<evidence type="ECO:0000256" key="7">
    <source>
        <dbReference type="ARBA" id="ARBA00022807"/>
    </source>
</evidence>
<protein>
    <recommendedName>
        <fullName evidence="9 11">Ubiquitin carboxyl-terminal hydrolase</fullName>
        <ecNumber evidence="3 11">3.4.19.12</ecNumber>
    </recommendedName>
</protein>
<proteinExistence type="inferred from homology"/>
<evidence type="ECO:0000259" key="12">
    <source>
        <dbReference type="PROSITE" id="PS52048"/>
    </source>
</evidence>
<dbReference type="InterPro" id="IPR038765">
    <property type="entry name" value="Papain-like_cys_pep_sf"/>
</dbReference>
<dbReference type="InterPro" id="IPR036959">
    <property type="entry name" value="Peptidase_C12_UCH_sf"/>
</dbReference>
<feature type="site" description="Transition state stabilizer" evidence="10">
    <location>
        <position position="86"/>
    </location>
</feature>
<feature type="site" description="Important for enzyme activity" evidence="10">
    <location>
        <position position="180"/>
    </location>
</feature>
<evidence type="ECO:0000256" key="9">
    <source>
        <dbReference type="ARBA" id="ARBA00073226"/>
    </source>
</evidence>
<dbReference type="GO" id="GO:0004843">
    <property type="term" value="F:cysteine-type deubiquitinase activity"/>
    <property type="evidence" value="ECO:0007669"/>
    <property type="project" value="UniProtKB-UniRule"/>
</dbReference>
<dbReference type="SUPFAM" id="SSF54001">
    <property type="entry name" value="Cysteine proteinases"/>
    <property type="match status" value="1"/>
</dbReference>
<evidence type="ECO:0000256" key="8">
    <source>
        <dbReference type="ARBA" id="ARBA00055560"/>
    </source>
</evidence>
<evidence type="ECO:0000256" key="1">
    <source>
        <dbReference type="ARBA" id="ARBA00000707"/>
    </source>
</evidence>
<dbReference type="PANTHER" id="PTHR10589">
    <property type="entry name" value="UBIQUITIN CARBOXYL-TERMINAL HYDROLASE"/>
    <property type="match status" value="1"/>
</dbReference>